<dbReference type="InterPro" id="IPR023298">
    <property type="entry name" value="ATPase_P-typ_TM_dom_sf"/>
</dbReference>
<dbReference type="SUPFAM" id="SSF81665">
    <property type="entry name" value="Calcium ATPase, transmembrane domain M"/>
    <property type="match status" value="1"/>
</dbReference>
<feature type="chain" id="PRO_5003506659" evidence="10">
    <location>
        <begin position="20"/>
        <end position="124"/>
    </location>
</feature>
<dbReference type="GO" id="GO:0016020">
    <property type="term" value="C:membrane"/>
    <property type="evidence" value="ECO:0007669"/>
    <property type="project" value="UniProtKB-SubCell"/>
</dbReference>
<keyword evidence="13" id="KW-1185">Reference proteome</keyword>
<dbReference type="InterPro" id="IPR006068">
    <property type="entry name" value="ATPase_P-typ_cation-transptr_C"/>
</dbReference>
<dbReference type="AlphaFoldDB" id="G7YVI7"/>
<feature type="domain" description="Cation-transporting P-type ATPase C-terminal" evidence="11">
    <location>
        <begin position="1"/>
        <end position="91"/>
    </location>
</feature>
<evidence type="ECO:0000256" key="10">
    <source>
        <dbReference type="SAM" id="SignalP"/>
    </source>
</evidence>
<reference key="2">
    <citation type="submission" date="2011-10" db="EMBL/GenBank/DDBJ databases">
        <title>The genome and transcriptome sequence of Clonorchis sinensis provide insights into the carcinogenic liver fluke.</title>
        <authorList>
            <person name="Wang X."/>
            <person name="Huang Y."/>
            <person name="Chen W."/>
            <person name="Liu H."/>
            <person name="Guo L."/>
            <person name="Chen Y."/>
            <person name="Luo F."/>
            <person name="Zhou W."/>
            <person name="Sun J."/>
            <person name="Mao Q."/>
            <person name="Liang P."/>
            <person name="Zhou C."/>
            <person name="Tian Y."/>
            <person name="Men J."/>
            <person name="Lv X."/>
            <person name="Huang L."/>
            <person name="Zhou J."/>
            <person name="Hu Y."/>
            <person name="Li R."/>
            <person name="Zhang F."/>
            <person name="Lei H."/>
            <person name="Li X."/>
            <person name="Hu X."/>
            <person name="Liang C."/>
            <person name="Xu J."/>
            <person name="Wu Z."/>
            <person name="Yu X."/>
        </authorList>
    </citation>
    <scope>NUCLEOTIDE SEQUENCE</scope>
    <source>
        <strain>Henan</strain>
    </source>
</reference>
<evidence type="ECO:0000256" key="5">
    <source>
        <dbReference type="ARBA" id="ARBA00022842"/>
    </source>
</evidence>
<evidence type="ECO:0000256" key="7">
    <source>
        <dbReference type="ARBA" id="ARBA00022989"/>
    </source>
</evidence>
<evidence type="ECO:0000313" key="12">
    <source>
        <dbReference type="EMBL" id="GAA56967.1"/>
    </source>
</evidence>
<feature type="signal peptide" evidence="10">
    <location>
        <begin position="1"/>
        <end position="19"/>
    </location>
</feature>
<name>G7YVI7_CLOSI</name>
<gene>
    <name evidence="12" type="ORF">CLF_111907</name>
</gene>
<feature type="transmembrane region" description="Helical" evidence="9">
    <location>
        <begin position="35"/>
        <end position="54"/>
    </location>
</feature>
<accession>G7YVI7</accession>
<dbReference type="Pfam" id="PF00689">
    <property type="entry name" value="Cation_ATPase_C"/>
    <property type="match status" value="1"/>
</dbReference>
<dbReference type="GO" id="GO:0005524">
    <property type="term" value="F:ATP binding"/>
    <property type="evidence" value="ECO:0007669"/>
    <property type="project" value="UniProtKB-KW"/>
</dbReference>
<comment type="subcellular location">
    <subcellularLocation>
        <location evidence="1">Membrane</location>
        <topology evidence="1">Multi-pass membrane protein</topology>
    </subcellularLocation>
</comment>
<dbReference type="FunFam" id="1.20.1110.10:FF:000065">
    <property type="entry name" value="Sarcoplasmic/endoplasmic reticulum calcium ATPase 1"/>
    <property type="match status" value="1"/>
</dbReference>
<evidence type="ECO:0000256" key="4">
    <source>
        <dbReference type="ARBA" id="ARBA00022840"/>
    </source>
</evidence>
<evidence type="ECO:0000256" key="3">
    <source>
        <dbReference type="ARBA" id="ARBA00022741"/>
    </source>
</evidence>
<dbReference type="Gene3D" id="1.20.1110.10">
    <property type="entry name" value="Calcium-transporting ATPase, transmembrane domain"/>
    <property type="match status" value="1"/>
</dbReference>
<keyword evidence="8 9" id="KW-0472">Membrane</keyword>
<evidence type="ECO:0000256" key="9">
    <source>
        <dbReference type="SAM" id="Phobius"/>
    </source>
</evidence>
<dbReference type="EMBL" id="DF144471">
    <property type="protein sequence ID" value="GAA56967.1"/>
    <property type="molecule type" value="Genomic_DNA"/>
</dbReference>
<sequence>MTMALSVLVLIEMFNALNSLSENQSLVSMPPWRNVWLVIAISFSMFLHFAILYIDVFAKIFQISALNLAEWSAVVKISLPVLLLDETQKAIARCVSERKNPLSQLPALSAMWLGYALLLYRFPL</sequence>
<protein>
    <submittedName>
        <fullName evidence="12">Calcium-transporting ATPase sarcoplasmic/endoplasmic reticulum type</fullName>
    </submittedName>
</protein>
<evidence type="ECO:0000256" key="8">
    <source>
        <dbReference type="ARBA" id="ARBA00023136"/>
    </source>
</evidence>
<dbReference type="Proteomes" id="UP000008909">
    <property type="component" value="Unassembled WGS sequence"/>
</dbReference>
<evidence type="ECO:0000256" key="1">
    <source>
        <dbReference type="ARBA" id="ARBA00004141"/>
    </source>
</evidence>
<keyword evidence="7 9" id="KW-1133">Transmembrane helix</keyword>
<keyword evidence="4" id="KW-0067">ATP-binding</keyword>
<evidence type="ECO:0000259" key="11">
    <source>
        <dbReference type="Pfam" id="PF00689"/>
    </source>
</evidence>
<evidence type="ECO:0000313" key="13">
    <source>
        <dbReference type="Proteomes" id="UP000008909"/>
    </source>
</evidence>
<proteinExistence type="predicted"/>
<keyword evidence="2 9" id="KW-0812">Transmembrane</keyword>
<evidence type="ECO:0000256" key="2">
    <source>
        <dbReference type="ARBA" id="ARBA00022692"/>
    </source>
</evidence>
<keyword evidence="3" id="KW-0547">Nucleotide-binding</keyword>
<reference evidence="12" key="1">
    <citation type="journal article" date="2011" name="Genome Biol.">
        <title>The draft genome of the carcinogenic human liver fluke Clonorchis sinensis.</title>
        <authorList>
            <person name="Wang X."/>
            <person name="Chen W."/>
            <person name="Huang Y."/>
            <person name="Sun J."/>
            <person name="Men J."/>
            <person name="Liu H."/>
            <person name="Luo F."/>
            <person name="Guo L."/>
            <person name="Lv X."/>
            <person name="Deng C."/>
            <person name="Zhou C."/>
            <person name="Fan Y."/>
            <person name="Li X."/>
            <person name="Huang L."/>
            <person name="Hu Y."/>
            <person name="Liang C."/>
            <person name="Hu X."/>
            <person name="Xu J."/>
            <person name="Yu X."/>
        </authorList>
    </citation>
    <scope>NUCLEOTIDE SEQUENCE [LARGE SCALE GENOMIC DNA]</scope>
    <source>
        <strain evidence="12">Henan</strain>
    </source>
</reference>
<keyword evidence="10" id="KW-0732">Signal</keyword>
<keyword evidence="5" id="KW-0460">Magnesium</keyword>
<organism evidence="12 13">
    <name type="scientific">Clonorchis sinensis</name>
    <name type="common">Chinese liver fluke</name>
    <dbReference type="NCBI Taxonomy" id="79923"/>
    <lineage>
        <taxon>Eukaryota</taxon>
        <taxon>Metazoa</taxon>
        <taxon>Spiralia</taxon>
        <taxon>Lophotrochozoa</taxon>
        <taxon>Platyhelminthes</taxon>
        <taxon>Trematoda</taxon>
        <taxon>Digenea</taxon>
        <taxon>Opisthorchiida</taxon>
        <taxon>Opisthorchiata</taxon>
        <taxon>Opisthorchiidae</taxon>
        <taxon>Clonorchis</taxon>
    </lineage>
</organism>
<keyword evidence="6" id="KW-1278">Translocase</keyword>
<evidence type="ECO:0000256" key="6">
    <source>
        <dbReference type="ARBA" id="ARBA00022967"/>
    </source>
</evidence>